<accession>A0A7K1FGA5</accession>
<dbReference type="Proteomes" id="UP000460221">
    <property type="component" value="Unassembled WGS sequence"/>
</dbReference>
<keyword evidence="7" id="KW-1185">Reference proteome</keyword>
<dbReference type="Pfam" id="PF08402">
    <property type="entry name" value="TOBE_2"/>
    <property type="match status" value="1"/>
</dbReference>
<dbReference type="PROSITE" id="PS50893">
    <property type="entry name" value="ABC_TRANSPORTER_2"/>
    <property type="match status" value="1"/>
</dbReference>
<sequence length="364" mass="39115">MSHLVLDRIVKKYGAVTVVDGIDLSVPEGESLVLLGPSGCGKTTCLRMIAGFERPDAGSITLGDRTLVSDRTYVPAEKRGMAVVFQNYALWPHMTVFDNVAYGPRTAKADKKDVRRRVGQALDLVQLGALSDRYIHQLSGGQQQRIALARAMVNDPALLLLDEPLSNLDTRLREEMRIEIKRIQRSLGVTMVYVTHDQAEALSLADRLVVMNAGTVGQTGSPEDIYRHPRTSYVARALGTTNIVRAVLGDTRDTGIADVVLEGGGTYAAAVPTGAPNTGSPVALSLRPNDVRLSVATHEQAGKAEGKVVEAMFFGDSIIYLVDLPGQEELIKATTAPTVRFGIGDTVALDIAPSSITVLVDEQL</sequence>
<reference evidence="6 7" key="1">
    <citation type="submission" date="2019-11" db="EMBL/GenBank/DDBJ databases">
        <authorList>
            <person name="Jiang L.-Q."/>
        </authorList>
    </citation>
    <scope>NUCLEOTIDE SEQUENCE [LARGE SCALE GENOMIC DNA]</scope>
    <source>
        <strain evidence="6 7">YIM 132087</strain>
    </source>
</reference>
<dbReference type="EC" id="7.6.2.9" evidence="4"/>
<dbReference type="GO" id="GO:0015418">
    <property type="term" value="F:ABC-type quaternary ammonium compound transporting activity"/>
    <property type="evidence" value="ECO:0007669"/>
    <property type="project" value="UniProtKB-EC"/>
</dbReference>
<keyword evidence="3 6" id="KW-0067">ATP-binding</keyword>
<dbReference type="InterPro" id="IPR050093">
    <property type="entry name" value="ABC_SmlMolc_Importer"/>
</dbReference>
<dbReference type="SUPFAM" id="SSF52540">
    <property type="entry name" value="P-loop containing nucleoside triphosphate hydrolases"/>
    <property type="match status" value="1"/>
</dbReference>
<dbReference type="GO" id="GO:0016887">
    <property type="term" value="F:ATP hydrolysis activity"/>
    <property type="evidence" value="ECO:0007669"/>
    <property type="project" value="InterPro"/>
</dbReference>
<dbReference type="SMART" id="SM00382">
    <property type="entry name" value="AAA"/>
    <property type="match status" value="1"/>
</dbReference>
<dbReference type="RefSeq" id="WP_154766417.1">
    <property type="nucleotide sequence ID" value="NZ_WLYK01000001.1"/>
</dbReference>
<dbReference type="GO" id="GO:0043190">
    <property type="term" value="C:ATP-binding cassette (ABC) transporter complex"/>
    <property type="evidence" value="ECO:0007669"/>
    <property type="project" value="InterPro"/>
</dbReference>
<name>A0A7K1FGA5_9ACTN</name>
<keyword evidence="2" id="KW-0547">Nucleotide-binding</keyword>
<dbReference type="PANTHER" id="PTHR42781:SF4">
    <property type="entry name" value="SPERMIDINE_PUTRESCINE IMPORT ATP-BINDING PROTEIN POTA"/>
    <property type="match status" value="1"/>
</dbReference>
<evidence type="ECO:0000313" key="7">
    <source>
        <dbReference type="Proteomes" id="UP000460221"/>
    </source>
</evidence>
<dbReference type="Pfam" id="PF00005">
    <property type="entry name" value="ABC_tran"/>
    <property type="match status" value="1"/>
</dbReference>
<dbReference type="InterPro" id="IPR003439">
    <property type="entry name" value="ABC_transporter-like_ATP-bd"/>
</dbReference>
<dbReference type="InterPro" id="IPR017871">
    <property type="entry name" value="ABC_transporter-like_CS"/>
</dbReference>
<organism evidence="6 7">
    <name type="scientific">Nakamurella alba</name>
    <dbReference type="NCBI Taxonomy" id="2665158"/>
    <lineage>
        <taxon>Bacteria</taxon>
        <taxon>Bacillati</taxon>
        <taxon>Actinomycetota</taxon>
        <taxon>Actinomycetes</taxon>
        <taxon>Nakamurellales</taxon>
        <taxon>Nakamurellaceae</taxon>
        <taxon>Nakamurella</taxon>
    </lineage>
</organism>
<dbReference type="InterPro" id="IPR008995">
    <property type="entry name" value="Mo/tungstate-bd_C_term_dom"/>
</dbReference>
<comment type="caution">
    <text evidence="6">The sequence shown here is derived from an EMBL/GenBank/DDBJ whole genome shotgun (WGS) entry which is preliminary data.</text>
</comment>
<evidence type="ECO:0000256" key="3">
    <source>
        <dbReference type="ARBA" id="ARBA00022840"/>
    </source>
</evidence>
<evidence type="ECO:0000256" key="4">
    <source>
        <dbReference type="ARBA" id="ARBA00066388"/>
    </source>
</evidence>
<evidence type="ECO:0000256" key="1">
    <source>
        <dbReference type="ARBA" id="ARBA00022448"/>
    </source>
</evidence>
<keyword evidence="1" id="KW-0813">Transport</keyword>
<dbReference type="Gene3D" id="3.40.50.300">
    <property type="entry name" value="P-loop containing nucleotide triphosphate hydrolases"/>
    <property type="match status" value="1"/>
</dbReference>
<dbReference type="GO" id="GO:0005524">
    <property type="term" value="F:ATP binding"/>
    <property type="evidence" value="ECO:0007669"/>
    <property type="project" value="UniProtKB-KW"/>
</dbReference>
<protein>
    <recommendedName>
        <fullName evidence="4">ABC-type quaternary amine transporter</fullName>
        <ecNumber evidence="4">7.6.2.9</ecNumber>
    </recommendedName>
</protein>
<evidence type="ECO:0000313" key="6">
    <source>
        <dbReference type="EMBL" id="MTD12333.1"/>
    </source>
</evidence>
<gene>
    <name evidence="6" type="ORF">GIS00_00050</name>
</gene>
<dbReference type="AlphaFoldDB" id="A0A7K1FGA5"/>
<evidence type="ECO:0000259" key="5">
    <source>
        <dbReference type="PROSITE" id="PS50893"/>
    </source>
</evidence>
<dbReference type="SUPFAM" id="SSF50331">
    <property type="entry name" value="MOP-like"/>
    <property type="match status" value="1"/>
</dbReference>
<dbReference type="EMBL" id="WLYK01000001">
    <property type="protein sequence ID" value="MTD12333.1"/>
    <property type="molecule type" value="Genomic_DNA"/>
</dbReference>
<evidence type="ECO:0000256" key="2">
    <source>
        <dbReference type="ARBA" id="ARBA00022741"/>
    </source>
</evidence>
<dbReference type="FunFam" id="3.40.50.300:FF:000425">
    <property type="entry name" value="Probable ABC transporter, ATP-binding subunit"/>
    <property type="match status" value="1"/>
</dbReference>
<dbReference type="PANTHER" id="PTHR42781">
    <property type="entry name" value="SPERMIDINE/PUTRESCINE IMPORT ATP-BINDING PROTEIN POTA"/>
    <property type="match status" value="1"/>
</dbReference>
<dbReference type="PROSITE" id="PS00211">
    <property type="entry name" value="ABC_TRANSPORTER_1"/>
    <property type="match status" value="1"/>
</dbReference>
<feature type="domain" description="ABC transporter" evidence="5">
    <location>
        <begin position="4"/>
        <end position="238"/>
    </location>
</feature>
<dbReference type="InterPro" id="IPR027417">
    <property type="entry name" value="P-loop_NTPase"/>
</dbReference>
<dbReference type="InterPro" id="IPR013611">
    <property type="entry name" value="Transp-assoc_OB_typ2"/>
</dbReference>
<proteinExistence type="predicted"/>
<dbReference type="Gene3D" id="2.40.50.100">
    <property type="match status" value="1"/>
</dbReference>
<dbReference type="InterPro" id="IPR003593">
    <property type="entry name" value="AAA+_ATPase"/>
</dbReference>